<feature type="transmembrane region" description="Helical" evidence="1">
    <location>
        <begin position="140"/>
        <end position="162"/>
    </location>
</feature>
<reference evidence="4 5" key="1">
    <citation type="submission" date="2010-05" db="EMBL/GenBank/DDBJ databases">
        <title>The Genome Sequence of Thecamonas trahens ATCC 50062.</title>
        <authorList>
            <consortium name="The Broad Institute Genome Sequencing Platform"/>
            <person name="Russ C."/>
            <person name="Cuomo C."/>
            <person name="Shea T."/>
            <person name="Young S.K."/>
            <person name="Zeng Q."/>
            <person name="Koehrsen M."/>
            <person name="Haas B."/>
            <person name="Borodovsky M."/>
            <person name="Guigo R."/>
            <person name="Alvarado L."/>
            <person name="Berlin A."/>
            <person name="Bochicchio J."/>
            <person name="Borenstein D."/>
            <person name="Chapman S."/>
            <person name="Chen Z."/>
            <person name="Freedman E."/>
            <person name="Gellesch M."/>
            <person name="Goldberg J."/>
            <person name="Griggs A."/>
            <person name="Gujja S."/>
            <person name="Heilman E."/>
            <person name="Heiman D."/>
            <person name="Hepburn T."/>
            <person name="Howarth C."/>
            <person name="Jen D."/>
            <person name="Larson L."/>
            <person name="Mehta T."/>
            <person name="Park D."/>
            <person name="Pearson M."/>
            <person name="Roberts A."/>
            <person name="Saif S."/>
            <person name="Shenoy N."/>
            <person name="Sisk P."/>
            <person name="Stolte C."/>
            <person name="Sykes S."/>
            <person name="Thomson T."/>
            <person name="Walk T."/>
            <person name="White J."/>
            <person name="Yandava C."/>
            <person name="Burger G."/>
            <person name="Gray M.W."/>
            <person name="Holland P.W.H."/>
            <person name="King N."/>
            <person name="Lang F.B.F."/>
            <person name="Roger A.J."/>
            <person name="Ruiz-Trillo I."/>
            <person name="Lander E."/>
            <person name="Nusbaum C."/>
        </authorList>
    </citation>
    <scope>NUCLEOTIDE SEQUENCE [LARGE SCALE GENOMIC DNA]</scope>
    <source>
        <strain evidence="4 5">ATCC 50062</strain>
    </source>
</reference>
<keyword evidence="1" id="KW-1133">Transmembrane helix</keyword>
<keyword evidence="1" id="KW-0812">Transmembrane</keyword>
<organism evidence="4 5">
    <name type="scientific">Thecamonas trahens ATCC 50062</name>
    <dbReference type="NCBI Taxonomy" id="461836"/>
    <lineage>
        <taxon>Eukaryota</taxon>
        <taxon>Apusozoa</taxon>
        <taxon>Apusomonadida</taxon>
        <taxon>Apusomonadidae</taxon>
        <taxon>Thecamonas</taxon>
    </lineage>
</organism>
<gene>
    <name evidence="4" type="ORF">AMSG_05273</name>
</gene>
<dbReference type="Pfam" id="PF22785">
    <property type="entry name" value="Tc-R-P"/>
    <property type="match status" value="1"/>
</dbReference>
<dbReference type="Gene3D" id="3.90.190.10">
    <property type="entry name" value="Protein tyrosine phosphatase superfamily"/>
    <property type="match status" value="1"/>
</dbReference>
<feature type="signal peptide" evidence="2">
    <location>
        <begin position="1"/>
        <end position="18"/>
    </location>
</feature>
<sequence>MAALALAWSISVLSSSLGGGWVGCAGRRGRCAGRPRLVPLTVWSAVLVACALGADVGLLTAATRTNGDDDDRGLVWGVALVAAAGAGMVLEGWYAEYAMVTRAPDLGFPARGTAVTIACAVAGGVAATAGMALAGRVMVLGLLVIADAVTAGCAGVVLAKLAHWDAPVRVRLSDAAIRASAAPMVVDFVASDALPAGFGSLGMSACPGRYKPPGVVRDLAVDVAHLSGSLGVDVLVTLVPVDELRRMGLQDLGDVAQRAGLVWEGSVTWRDKWVPTLADLALAAETIAVHLAAGRRVVVHCNGGKGRTGLAVAATLLTCARASADSALSLDDALSAMRAERLGMLRNPVQIAAVLAFTSRLHALPTPGLHMAGRS</sequence>
<dbReference type="InterPro" id="IPR000387">
    <property type="entry name" value="Tyr_Pase_dom"/>
</dbReference>
<dbReference type="STRING" id="461836.A0A0L0DD75"/>
<dbReference type="OrthoDB" id="19045at2759"/>
<evidence type="ECO:0000259" key="3">
    <source>
        <dbReference type="PROSITE" id="PS50056"/>
    </source>
</evidence>
<evidence type="ECO:0000313" key="4">
    <source>
        <dbReference type="EMBL" id="KNC49278.1"/>
    </source>
</evidence>
<evidence type="ECO:0000256" key="1">
    <source>
        <dbReference type="SAM" id="Phobius"/>
    </source>
</evidence>
<feature type="transmembrane region" description="Helical" evidence="1">
    <location>
        <begin position="114"/>
        <end position="133"/>
    </location>
</feature>
<feature type="transmembrane region" description="Helical" evidence="1">
    <location>
        <begin position="42"/>
        <end position="62"/>
    </location>
</feature>
<feature type="transmembrane region" description="Helical" evidence="1">
    <location>
        <begin position="74"/>
        <end position="94"/>
    </location>
</feature>
<dbReference type="EMBL" id="GL349454">
    <property type="protein sequence ID" value="KNC49278.1"/>
    <property type="molecule type" value="Genomic_DNA"/>
</dbReference>
<dbReference type="PROSITE" id="PS00383">
    <property type="entry name" value="TYR_PHOSPHATASE_1"/>
    <property type="match status" value="1"/>
</dbReference>
<keyword evidence="1" id="KW-0472">Membrane</keyword>
<proteinExistence type="predicted"/>
<keyword evidence="5" id="KW-1185">Reference proteome</keyword>
<evidence type="ECO:0000313" key="5">
    <source>
        <dbReference type="Proteomes" id="UP000054408"/>
    </source>
</evidence>
<protein>
    <submittedName>
        <fullName evidence="4">Dual specificity protein phosphatase</fullName>
    </submittedName>
</protein>
<dbReference type="Proteomes" id="UP000054408">
    <property type="component" value="Unassembled WGS sequence"/>
</dbReference>
<dbReference type="SUPFAM" id="SSF52799">
    <property type="entry name" value="(Phosphotyrosine protein) phosphatases II"/>
    <property type="match status" value="1"/>
</dbReference>
<name>A0A0L0DD75_THETB</name>
<evidence type="ECO:0000256" key="2">
    <source>
        <dbReference type="SAM" id="SignalP"/>
    </source>
</evidence>
<feature type="domain" description="Tyrosine specific protein phosphatases" evidence="3">
    <location>
        <begin position="278"/>
        <end position="352"/>
    </location>
</feature>
<keyword evidence="2" id="KW-0732">Signal</keyword>
<feature type="chain" id="PRO_5005537423" evidence="2">
    <location>
        <begin position="19"/>
        <end position="375"/>
    </location>
</feature>
<dbReference type="InterPro" id="IPR029021">
    <property type="entry name" value="Prot-tyrosine_phosphatase-like"/>
</dbReference>
<dbReference type="GeneID" id="25564715"/>
<dbReference type="AlphaFoldDB" id="A0A0L0DD75"/>
<dbReference type="InterPro" id="IPR016130">
    <property type="entry name" value="Tyr_Pase_AS"/>
</dbReference>
<dbReference type="PROSITE" id="PS50056">
    <property type="entry name" value="TYR_PHOSPHATASE_2"/>
    <property type="match status" value="1"/>
</dbReference>
<dbReference type="RefSeq" id="XP_013757992.1">
    <property type="nucleotide sequence ID" value="XM_013902538.1"/>
</dbReference>
<accession>A0A0L0DD75</accession>